<accession>A0A2K1YZI1</accession>
<dbReference type="EMBL" id="CM009299">
    <property type="protein sequence ID" value="PNT18436.1"/>
    <property type="molecule type" value="Genomic_DNA"/>
</dbReference>
<evidence type="ECO:0000313" key="2">
    <source>
        <dbReference type="Proteomes" id="UP000006729"/>
    </source>
</evidence>
<evidence type="ECO:0000313" key="1">
    <source>
        <dbReference type="EMBL" id="PNT18436.1"/>
    </source>
</evidence>
<reference evidence="1 2" key="1">
    <citation type="journal article" date="2006" name="Science">
        <title>The genome of black cottonwood, Populus trichocarpa (Torr. &amp; Gray).</title>
        <authorList>
            <person name="Tuskan G.A."/>
            <person name="Difazio S."/>
            <person name="Jansson S."/>
            <person name="Bohlmann J."/>
            <person name="Grigoriev I."/>
            <person name="Hellsten U."/>
            <person name="Putnam N."/>
            <person name="Ralph S."/>
            <person name="Rombauts S."/>
            <person name="Salamov A."/>
            <person name="Schein J."/>
            <person name="Sterck L."/>
            <person name="Aerts A."/>
            <person name="Bhalerao R.R."/>
            <person name="Bhalerao R.P."/>
            <person name="Blaudez D."/>
            <person name="Boerjan W."/>
            <person name="Brun A."/>
            <person name="Brunner A."/>
            <person name="Busov V."/>
            <person name="Campbell M."/>
            <person name="Carlson J."/>
            <person name="Chalot M."/>
            <person name="Chapman J."/>
            <person name="Chen G.L."/>
            <person name="Cooper D."/>
            <person name="Coutinho P.M."/>
            <person name="Couturier J."/>
            <person name="Covert S."/>
            <person name="Cronk Q."/>
            <person name="Cunningham R."/>
            <person name="Davis J."/>
            <person name="Degroeve S."/>
            <person name="Dejardin A."/>
            <person name="Depamphilis C."/>
            <person name="Detter J."/>
            <person name="Dirks B."/>
            <person name="Dubchak I."/>
            <person name="Duplessis S."/>
            <person name="Ehlting J."/>
            <person name="Ellis B."/>
            <person name="Gendler K."/>
            <person name="Goodstein D."/>
            <person name="Gribskov M."/>
            <person name="Grimwood J."/>
            <person name="Groover A."/>
            <person name="Gunter L."/>
            <person name="Hamberger B."/>
            <person name="Heinze B."/>
            <person name="Helariutta Y."/>
            <person name="Henrissat B."/>
            <person name="Holligan D."/>
            <person name="Holt R."/>
            <person name="Huang W."/>
            <person name="Islam-Faridi N."/>
            <person name="Jones S."/>
            <person name="Jones-Rhoades M."/>
            <person name="Jorgensen R."/>
            <person name="Joshi C."/>
            <person name="Kangasjarvi J."/>
            <person name="Karlsson J."/>
            <person name="Kelleher C."/>
            <person name="Kirkpatrick R."/>
            <person name="Kirst M."/>
            <person name="Kohler A."/>
            <person name="Kalluri U."/>
            <person name="Larimer F."/>
            <person name="Leebens-Mack J."/>
            <person name="Leple J.C."/>
            <person name="Locascio P."/>
            <person name="Lou Y."/>
            <person name="Lucas S."/>
            <person name="Martin F."/>
            <person name="Montanini B."/>
            <person name="Napoli C."/>
            <person name="Nelson D.R."/>
            <person name="Nelson C."/>
            <person name="Nieminen K."/>
            <person name="Nilsson O."/>
            <person name="Pereda V."/>
            <person name="Peter G."/>
            <person name="Philippe R."/>
            <person name="Pilate G."/>
            <person name="Poliakov A."/>
            <person name="Razumovskaya J."/>
            <person name="Richardson P."/>
            <person name="Rinaldi C."/>
            <person name="Ritland K."/>
            <person name="Rouze P."/>
            <person name="Ryaboy D."/>
            <person name="Schmutz J."/>
            <person name="Schrader J."/>
            <person name="Segerman B."/>
            <person name="Shin H."/>
            <person name="Siddiqui A."/>
            <person name="Sterky F."/>
            <person name="Terry A."/>
            <person name="Tsai C.J."/>
            <person name="Uberbacher E."/>
            <person name="Unneberg P."/>
            <person name="Vahala J."/>
            <person name="Wall K."/>
            <person name="Wessler S."/>
            <person name="Yang G."/>
            <person name="Yin T."/>
            <person name="Douglas C."/>
            <person name="Marra M."/>
            <person name="Sandberg G."/>
            <person name="Van de Peer Y."/>
            <person name="Rokhsar D."/>
        </authorList>
    </citation>
    <scope>NUCLEOTIDE SEQUENCE [LARGE SCALE GENOMIC DNA]</scope>
    <source>
        <strain evidence="2">cv. Nisqually</strain>
    </source>
</reference>
<dbReference type="InParanoid" id="A0A2K1YZI1"/>
<name>A0A2K1YZI1_POPTR</name>
<dbReference type="Proteomes" id="UP000006729">
    <property type="component" value="Chromosome 10"/>
</dbReference>
<protein>
    <submittedName>
        <fullName evidence="1">Uncharacterized protein</fullName>
    </submittedName>
</protein>
<organism evidence="1 2">
    <name type="scientific">Populus trichocarpa</name>
    <name type="common">Western balsam poplar</name>
    <name type="synonym">Populus balsamifera subsp. trichocarpa</name>
    <dbReference type="NCBI Taxonomy" id="3694"/>
    <lineage>
        <taxon>Eukaryota</taxon>
        <taxon>Viridiplantae</taxon>
        <taxon>Streptophyta</taxon>
        <taxon>Embryophyta</taxon>
        <taxon>Tracheophyta</taxon>
        <taxon>Spermatophyta</taxon>
        <taxon>Magnoliopsida</taxon>
        <taxon>eudicotyledons</taxon>
        <taxon>Gunneridae</taxon>
        <taxon>Pentapetalae</taxon>
        <taxon>rosids</taxon>
        <taxon>fabids</taxon>
        <taxon>Malpighiales</taxon>
        <taxon>Salicaceae</taxon>
        <taxon>Saliceae</taxon>
        <taxon>Populus</taxon>
    </lineage>
</organism>
<sequence>MPWVLEFITTAYTCIFLLYFIHVENNLTSKHIFSSRFSPQGFQHPESTLRAPFTFSYLKCLKYRDYMISIKAN</sequence>
<proteinExistence type="predicted"/>
<keyword evidence="2" id="KW-1185">Reference proteome</keyword>
<dbReference type="AlphaFoldDB" id="A0A2K1YZI1"/>
<gene>
    <name evidence="1" type="ORF">POPTR_010G241900</name>
</gene>